<keyword evidence="2" id="KW-0677">Repeat</keyword>
<dbReference type="InterPro" id="IPR001611">
    <property type="entry name" value="Leu-rich_rpt"/>
</dbReference>
<protein>
    <submittedName>
        <fullName evidence="4">Uncharacterized protein</fullName>
    </submittedName>
</protein>
<feature type="signal peptide" evidence="3">
    <location>
        <begin position="1"/>
        <end position="22"/>
    </location>
</feature>
<dbReference type="PANTHER" id="PTHR24366:SF170">
    <property type="entry name" value="RE50361P"/>
    <property type="match status" value="1"/>
</dbReference>
<reference evidence="4" key="1">
    <citation type="submission" date="2022-01" db="EMBL/GenBank/DDBJ databases">
        <authorList>
            <person name="King R."/>
        </authorList>
    </citation>
    <scope>NUCLEOTIDE SEQUENCE</scope>
</reference>
<dbReference type="Gene3D" id="3.80.10.10">
    <property type="entry name" value="Ribonuclease Inhibitor"/>
    <property type="match status" value="2"/>
</dbReference>
<dbReference type="EMBL" id="OU900105">
    <property type="protein sequence ID" value="CAG9856906.1"/>
    <property type="molecule type" value="Genomic_DNA"/>
</dbReference>
<keyword evidence="5" id="KW-1185">Reference proteome</keyword>
<dbReference type="OrthoDB" id="266138at2759"/>
<dbReference type="AlphaFoldDB" id="A0A9N9XPF1"/>
<dbReference type="InterPro" id="IPR032675">
    <property type="entry name" value="LRR_dom_sf"/>
</dbReference>
<proteinExistence type="predicted"/>
<dbReference type="SMART" id="SM00369">
    <property type="entry name" value="LRR_TYP"/>
    <property type="match status" value="5"/>
</dbReference>
<accession>A0A9N9XPF1</accession>
<organism evidence="4 5">
    <name type="scientific">Phyllotreta striolata</name>
    <name type="common">Striped flea beetle</name>
    <name type="synonym">Crioceris striolata</name>
    <dbReference type="NCBI Taxonomy" id="444603"/>
    <lineage>
        <taxon>Eukaryota</taxon>
        <taxon>Metazoa</taxon>
        <taxon>Ecdysozoa</taxon>
        <taxon>Arthropoda</taxon>
        <taxon>Hexapoda</taxon>
        <taxon>Insecta</taxon>
        <taxon>Pterygota</taxon>
        <taxon>Neoptera</taxon>
        <taxon>Endopterygota</taxon>
        <taxon>Coleoptera</taxon>
        <taxon>Polyphaga</taxon>
        <taxon>Cucujiformia</taxon>
        <taxon>Chrysomeloidea</taxon>
        <taxon>Chrysomelidae</taxon>
        <taxon>Galerucinae</taxon>
        <taxon>Alticini</taxon>
        <taxon>Phyllotreta</taxon>
    </lineage>
</organism>
<evidence type="ECO:0000313" key="5">
    <source>
        <dbReference type="Proteomes" id="UP001153712"/>
    </source>
</evidence>
<dbReference type="PANTHER" id="PTHR24366">
    <property type="entry name" value="IG(IMMUNOGLOBULIN) AND LRR(LEUCINE RICH REPEAT) DOMAINS"/>
    <property type="match status" value="1"/>
</dbReference>
<name>A0A9N9XPF1_PHYSR</name>
<sequence>MSNAKSSVLILFLGFCVCSVELYCVDVDALSNVTARVRATKKSSGFTHKDVNFYLLDRYGAIDVLKANVTELCEGMIKNFPKLQVLSLINVNMSRIQPNSFSGVPELRELAFSVNNLSVIENGSFNNIPSLEILYLSGNVIHTIEVEAFQNLKNLRKLHLDRNTLLTLEPAAFTGTPNLQFIDISFNILRTIEKGNFPLLQPSFNEPIELLLAYNVIEDADPKVFDFTNPLILNLRQNQFDAISNLYFGLNAHSSINLDDNYLSCLPDDVLDDIRGSTKSISLKRNPLTCDCMKNIEEALGNGDQLFGIGVLEYSSMIPCSYGQLPTESG</sequence>
<dbReference type="InterPro" id="IPR003591">
    <property type="entry name" value="Leu-rich_rpt_typical-subtyp"/>
</dbReference>
<evidence type="ECO:0000313" key="4">
    <source>
        <dbReference type="EMBL" id="CAG9856906.1"/>
    </source>
</evidence>
<keyword evidence="3" id="KW-0732">Signal</keyword>
<evidence type="ECO:0000256" key="2">
    <source>
        <dbReference type="ARBA" id="ARBA00022737"/>
    </source>
</evidence>
<gene>
    <name evidence="4" type="ORF">PHYEVI_LOCUS3317</name>
</gene>
<evidence type="ECO:0000256" key="1">
    <source>
        <dbReference type="ARBA" id="ARBA00022614"/>
    </source>
</evidence>
<dbReference type="Pfam" id="PF13855">
    <property type="entry name" value="LRR_8"/>
    <property type="match status" value="1"/>
</dbReference>
<keyword evidence="1" id="KW-0433">Leucine-rich repeat</keyword>
<dbReference type="PROSITE" id="PS51450">
    <property type="entry name" value="LRR"/>
    <property type="match status" value="1"/>
</dbReference>
<feature type="chain" id="PRO_5040307033" evidence="3">
    <location>
        <begin position="23"/>
        <end position="330"/>
    </location>
</feature>
<evidence type="ECO:0000256" key="3">
    <source>
        <dbReference type="SAM" id="SignalP"/>
    </source>
</evidence>
<dbReference type="Proteomes" id="UP001153712">
    <property type="component" value="Chromosome 12"/>
</dbReference>
<dbReference type="SUPFAM" id="SSF52058">
    <property type="entry name" value="L domain-like"/>
    <property type="match status" value="1"/>
</dbReference>